<gene>
    <name evidence="3" type="primary">LOC108682480</name>
</gene>
<sequence length="139" mass="15855">MISFAFFVLVTTASTYAESGCLRAIEEVETMSDEGCVYFHRDVMKDILKNEGCALFRPFATYDKELCDPMASVVFRCVAKKWDYLAEDETFDVAAFKRNVLNNECDEEPEFDVANEECVGLMDHFNVVLYGRCLAQHLS</sequence>
<dbReference type="AlphaFoldDB" id="A0A8B7PLS4"/>
<accession>A0A8B7PLS4</accession>
<organism evidence="2 3">
    <name type="scientific">Hyalella azteca</name>
    <name type="common">Amphipod</name>
    <dbReference type="NCBI Taxonomy" id="294128"/>
    <lineage>
        <taxon>Eukaryota</taxon>
        <taxon>Metazoa</taxon>
        <taxon>Ecdysozoa</taxon>
        <taxon>Arthropoda</taxon>
        <taxon>Crustacea</taxon>
        <taxon>Multicrustacea</taxon>
        <taxon>Malacostraca</taxon>
        <taxon>Eumalacostraca</taxon>
        <taxon>Peracarida</taxon>
        <taxon>Amphipoda</taxon>
        <taxon>Senticaudata</taxon>
        <taxon>Talitrida</taxon>
        <taxon>Talitroidea</taxon>
        <taxon>Hyalellidae</taxon>
        <taxon>Hyalella</taxon>
    </lineage>
</organism>
<evidence type="ECO:0000256" key="1">
    <source>
        <dbReference type="SAM" id="SignalP"/>
    </source>
</evidence>
<dbReference type="RefSeq" id="XP_018027133.1">
    <property type="nucleotide sequence ID" value="XM_018171644.2"/>
</dbReference>
<feature type="signal peptide" evidence="1">
    <location>
        <begin position="1"/>
        <end position="17"/>
    </location>
</feature>
<dbReference type="KEGG" id="hazt:108682480"/>
<evidence type="ECO:0000313" key="2">
    <source>
        <dbReference type="Proteomes" id="UP000694843"/>
    </source>
</evidence>
<evidence type="ECO:0000313" key="3">
    <source>
        <dbReference type="RefSeq" id="XP_018027133.1"/>
    </source>
</evidence>
<keyword evidence="1" id="KW-0732">Signal</keyword>
<keyword evidence="2" id="KW-1185">Reference proteome</keyword>
<name>A0A8B7PLS4_HYAAZ</name>
<reference evidence="3" key="1">
    <citation type="submission" date="2025-08" db="UniProtKB">
        <authorList>
            <consortium name="RefSeq"/>
        </authorList>
    </citation>
    <scope>IDENTIFICATION</scope>
    <source>
        <tissue evidence="3">Whole organism</tissue>
    </source>
</reference>
<proteinExistence type="predicted"/>
<dbReference type="Proteomes" id="UP000694843">
    <property type="component" value="Unplaced"/>
</dbReference>
<dbReference type="GeneID" id="108682480"/>
<feature type="chain" id="PRO_5034289673" evidence="1">
    <location>
        <begin position="18"/>
        <end position="139"/>
    </location>
</feature>
<protein>
    <submittedName>
        <fullName evidence="3">Uncharacterized protein LOC108682480</fullName>
    </submittedName>
</protein>